<evidence type="ECO:0000313" key="2">
    <source>
        <dbReference type="Proteomes" id="UP001597368"/>
    </source>
</evidence>
<dbReference type="EMBL" id="JBHUFV010000033">
    <property type="protein sequence ID" value="MFD1933614.1"/>
    <property type="molecule type" value="Genomic_DNA"/>
</dbReference>
<accession>A0ABW4SZ94</accession>
<reference evidence="2" key="1">
    <citation type="journal article" date="2019" name="Int. J. Syst. Evol. Microbiol.">
        <title>The Global Catalogue of Microorganisms (GCM) 10K type strain sequencing project: providing services to taxonomists for standard genome sequencing and annotation.</title>
        <authorList>
            <consortium name="The Broad Institute Genomics Platform"/>
            <consortium name="The Broad Institute Genome Sequencing Center for Infectious Disease"/>
            <person name="Wu L."/>
            <person name="Ma J."/>
        </authorList>
    </citation>
    <scope>NUCLEOTIDE SEQUENCE [LARGE SCALE GENOMIC DNA]</scope>
    <source>
        <strain evidence="2">ICMP 6774ER</strain>
    </source>
</reference>
<proteinExistence type="predicted"/>
<organism evidence="1 2">
    <name type="scientific">Nonomuraea mangrovi</name>
    <dbReference type="NCBI Taxonomy" id="2316207"/>
    <lineage>
        <taxon>Bacteria</taxon>
        <taxon>Bacillati</taxon>
        <taxon>Actinomycetota</taxon>
        <taxon>Actinomycetes</taxon>
        <taxon>Streptosporangiales</taxon>
        <taxon>Streptosporangiaceae</taxon>
        <taxon>Nonomuraea</taxon>
    </lineage>
</organism>
<keyword evidence="2" id="KW-1185">Reference proteome</keyword>
<dbReference type="Proteomes" id="UP001597368">
    <property type="component" value="Unassembled WGS sequence"/>
</dbReference>
<sequence length="103" mass="11176">MSRTESLGAYLRAQGRRRLDRVEVSDNGRNARCALALLDAAAYAEGLPEDDPLVEMLEQAGCFGPLGFDEFSPGEEAARFIREWTGSEPYELLLALPAVSASA</sequence>
<comment type="caution">
    <text evidence="1">The sequence shown here is derived from an EMBL/GenBank/DDBJ whole genome shotgun (WGS) entry which is preliminary data.</text>
</comment>
<protein>
    <submittedName>
        <fullName evidence="1">Uncharacterized protein</fullName>
    </submittedName>
</protein>
<gene>
    <name evidence="1" type="ORF">ACFSKW_19320</name>
</gene>
<name>A0ABW4SZ94_9ACTN</name>
<evidence type="ECO:0000313" key="1">
    <source>
        <dbReference type="EMBL" id="MFD1933614.1"/>
    </source>
</evidence>
<dbReference type="RefSeq" id="WP_379573652.1">
    <property type="nucleotide sequence ID" value="NZ_JBHUFV010000033.1"/>
</dbReference>